<dbReference type="AlphaFoldDB" id="A0A271J0A6"/>
<dbReference type="EMBL" id="MQWD01000001">
    <property type="protein sequence ID" value="PAP76893.1"/>
    <property type="molecule type" value="Genomic_DNA"/>
</dbReference>
<feature type="signal peptide" evidence="1">
    <location>
        <begin position="1"/>
        <end position="17"/>
    </location>
</feature>
<organism evidence="2 3">
    <name type="scientific">Rubrivirga marina</name>
    <dbReference type="NCBI Taxonomy" id="1196024"/>
    <lineage>
        <taxon>Bacteria</taxon>
        <taxon>Pseudomonadati</taxon>
        <taxon>Rhodothermota</taxon>
        <taxon>Rhodothermia</taxon>
        <taxon>Rhodothermales</taxon>
        <taxon>Rubricoccaceae</taxon>
        <taxon>Rubrivirga</taxon>
    </lineage>
</organism>
<dbReference type="Pfam" id="PF19765">
    <property type="entry name" value="DUF6252"/>
    <property type="match status" value="1"/>
</dbReference>
<keyword evidence="3" id="KW-1185">Reference proteome</keyword>
<sequence length="161" mass="16585">MRPALLLLAVLTLPACDAVSDAVDDAACQASGYADSGTVRATVSGDSFSGTCVRVDRESGTLTIVGADNVVSQNDQEIITLALPSDDLRSYDLSNDVATAAFARRTEDPNDQSDEVYVATSGTLTVTAVSDDSAEGTFAFSARNASGATVEVSGGRFDVSF</sequence>
<accession>A0A271J0A6</accession>
<dbReference type="OrthoDB" id="9889174at2"/>
<keyword evidence="1" id="KW-0732">Signal</keyword>
<dbReference type="RefSeq" id="WP_095510561.1">
    <property type="nucleotide sequence ID" value="NZ_MQWD01000001.1"/>
</dbReference>
<proteinExistence type="predicted"/>
<gene>
    <name evidence="2" type="ORF">BSZ37_10845</name>
</gene>
<dbReference type="Proteomes" id="UP000216339">
    <property type="component" value="Unassembled WGS sequence"/>
</dbReference>
<dbReference type="InterPro" id="IPR046219">
    <property type="entry name" value="DUF6252"/>
</dbReference>
<evidence type="ECO:0000256" key="1">
    <source>
        <dbReference type="SAM" id="SignalP"/>
    </source>
</evidence>
<feature type="chain" id="PRO_5013170931" evidence="1">
    <location>
        <begin position="18"/>
        <end position="161"/>
    </location>
</feature>
<reference evidence="2 3" key="1">
    <citation type="submission" date="2016-11" db="EMBL/GenBank/DDBJ databases">
        <title>Study of marine rhodopsin-containing bacteria.</title>
        <authorList>
            <person name="Yoshizawa S."/>
            <person name="Kumagai Y."/>
            <person name="Kogure K."/>
        </authorList>
    </citation>
    <scope>NUCLEOTIDE SEQUENCE [LARGE SCALE GENOMIC DNA]</scope>
    <source>
        <strain evidence="2 3">SAORIC-28</strain>
    </source>
</reference>
<comment type="caution">
    <text evidence="2">The sequence shown here is derived from an EMBL/GenBank/DDBJ whole genome shotgun (WGS) entry which is preliminary data.</text>
</comment>
<protein>
    <submittedName>
        <fullName evidence="2">Uncharacterized protein</fullName>
    </submittedName>
</protein>
<evidence type="ECO:0000313" key="3">
    <source>
        <dbReference type="Proteomes" id="UP000216339"/>
    </source>
</evidence>
<name>A0A271J0A6_9BACT</name>
<evidence type="ECO:0000313" key="2">
    <source>
        <dbReference type="EMBL" id="PAP76893.1"/>
    </source>
</evidence>